<feature type="coiled-coil region" evidence="1">
    <location>
        <begin position="246"/>
        <end position="280"/>
    </location>
</feature>
<dbReference type="AlphaFoldDB" id="A0A507QST9"/>
<feature type="region of interest" description="Disordered" evidence="2">
    <location>
        <begin position="512"/>
        <end position="537"/>
    </location>
</feature>
<feature type="compositionally biased region" description="Basic and acidic residues" evidence="2">
    <location>
        <begin position="120"/>
        <end position="129"/>
    </location>
</feature>
<accession>A0A507QST9</accession>
<sequence length="729" mass="82403">MFEWGTKRDPTDDTKTMEPPETPAHLFPFRALRTVVFGTPGPDADEMASQSRPQTPETQEKPDIPKTLANEGQEKARVSDKISIGATGQANASPTKSILATPGTTSNRRKTVSFGEGVVDNERKRDETSTKLSTTPAKPPDNTGSQWSSGSSGKPPSRLMQTLLHAREEASQQSRSVKVDGENSTKSDNKSRQQPTDAADDDTVNLNEPRSQSGKYWKAEFENYRINTNKEIKKLIQYRRAAKLYAKKKDEEASRLAAKIREEESKVAEMESRVSQLASTMVGEGAKADKEQLIQELTKQTALALQYKHQVKLLRKSLEQHGVVDSEIDAANTQTEGQRQGSSEKTEDLHKTQRALGRACAKVEEMKRQQEDLERLQDLVQSSEKKASALEKENSTLKQTIARYKQEMTKYEGRRKEREAKLKQRETRVEARFLDCRERLRRASHQHRESEEALKKSFHEERRRMQEQIDLLRLRISAIVENFPHTASHDLSYDLEKGHRNIQTHDFDLAATQGESSNDDDDYEPLSPSPRSKVRGLRHSRVATADELDMRRVTADDTYDGSEHQTYFGDTPGKTHEHRSYSYHAAPEGTDIILPSSPPNLPPVETSSRLRTVKQKRDPACRTSSRQHPSLDTARLPADADINIPRSHHSKTRGSARPTFDGISGGSLTGMPIERVKMSERFKHQPSKLEKIPPEQLPDAFASLRRETENRKSKQPTRGKENLRTVSSY</sequence>
<feature type="region of interest" description="Disordered" evidence="2">
    <location>
        <begin position="603"/>
        <end position="729"/>
    </location>
</feature>
<dbReference type="STRING" id="5098.A0A507QST9"/>
<dbReference type="OrthoDB" id="5383703at2759"/>
<feature type="compositionally biased region" description="Basic and acidic residues" evidence="2">
    <location>
        <begin position="177"/>
        <end position="191"/>
    </location>
</feature>
<dbReference type="Proteomes" id="UP000319663">
    <property type="component" value="Unassembled WGS sequence"/>
</dbReference>
<gene>
    <name evidence="4" type="ORF">MPDQ_000704</name>
</gene>
<proteinExistence type="predicted"/>
<feature type="compositionally biased region" description="Polar residues" evidence="2">
    <location>
        <begin position="331"/>
        <end position="341"/>
    </location>
</feature>
<feature type="coiled-coil region" evidence="1">
    <location>
        <begin position="356"/>
        <end position="421"/>
    </location>
</feature>
<dbReference type="EMBL" id="VIFY01000114">
    <property type="protein sequence ID" value="TQB70295.1"/>
    <property type="molecule type" value="Genomic_DNA"/>
</dbReference>
<feature type="domain" description="Spindle pole body-associated protein cut12" evidence="3">
    <location>
        <begin position="153"/>
        <end position="290"/>
    </location>
</feature>
<feature type="compositionally biased region" description="Polar residues" evidence="2">
    <location>
        <begin position="204"/>
        <end position="213"/>
    </location>
</feature>
<feature type="coiled-coil region" evidence="1">
    <location>
        <begin position="448"/>
        <end position="475"/>
    </location>
</feature>
<dbReference type="Pfam" id="PF11500">
    <property type="entry name" value="Cut12"/>
    <property type="match status" value="1"/>
</dbReference>
<keyword evidence="1" id="KW-0175">Coiled coil</keyword>
<name>A0A507QST9_MONPU</name>
<feature type="region of interest" description="Disordered" evidence="2">
    <location>
        <begin position="1"/>
        <end position="213"/>
    </location>
</feature>
<feature type="compositionally biased region" description="Polar residues" evidence="2">
    <location>
        <begin position="48"/>
        <end position="57"/>
    </location>
</feature>
<keyword evidence="5" id="KW-1185">Reference proteome</keyword>
<reference evidence="4 5" key="1">
    <citation type="submission" date="2019-06" db="EMBL/GenBank/DDBJ databases">
        <title>Wine fermentation using esterase from Monascus purpureus.</title>
        <authorList>
            <person name="Geng C."/>
            <person name="Zhang Y."/>
        </authorList>
    </citation>
    <scope>NUCLEOTIDE SEQUENCE [LARGE SCALE GENOMIC DNA]</scope>
    <source>
        <strain evidence="4">HQ1</strain>
    </source>
</reference>
<feature type="compositionally biased region" description="Basic and acidic residues" evidence="2">
    <location>
        <begin position="1"/>
        <end position="18"/>
    </location>
</feature>
<comment type="caution">
    <text evidence="4">The sequence shown here is derived from an EMBL/GenBank/DDBJ whole genome shotgun (WGS) entry which is preliminary data.</text>
</comment>
<protein>
    <recommendedName>
        <fullName evidence="3">Spindle pole body-associated protein cut12 domain-containing protein</fullName>
    </recommendedName>
</protein>
<feature type="compositionally biased region" description="Polar residues" evidence="2">
    <location>
        <begin position="86"/>
        <end position="106"/>
    </location>
</feature>
<dbReference type="InterPro" id="IPR021589">
    <property type="entry name" value="Cut12"/>
</dbReference>
<evidence type="ECO:0000259" key="3">
    <source>
        <dbReference type="Pfam" id="PF11500"/>
    </source>
</evidence>
<organism evidence="4 5">
    <name type="scientific">Monascus purpureus</name>
    <name type="common">Red mold</name>
    <name type="synonym">Monascus anka</name>
    <dbReference type="NCBI Taxonomy" id="5098"/>
    <lineage>
        <taxon>Eukaryota</taxon>
        <taxon>Fungi</taxon>
        <taxon>Dikarya</taxon>
        <taxon>Ascomycota</taxon>
        <taxon>Pezizomycotina</taxon>
        <taxon>Eurotiomycetes</taxon>
        <taxon>Eurotiomycetidae</taxon>
        <taxon>Eurotiales</taxon>
        <taxon>Aspergillaceae</taxon>
        <taxon>Monascus</taxon>
    </lineage>
</organism>
<evidence type="ECO:0000256" key="2">
    <source>
        <dbReference type="SAM" id="MobiDB-lite"/>
    </source>
</evidence>
<feature type="region of interest" description="Disordered" evidence="2">
    <location>
        <begin position="325"/>
        <end position="356"/>
    </location>
</feature>
<evidence type="ECO:0000313" key="4">
    <source>
        <dbReference type="EMBL" id="TQB70295.1"/>
    </source>
</evidence>
<feature type="compositionally biased region" description="Basic and acidic residues" evidence="2">
    <location>
        <begin position="704"/>
        <end position="723"/>
    </location>
</feature>
<evidence type="ECO:0000313" key="5">
    <source>
        <dbReference type="Proteomes" id="UP000319663"/>
    </source>
</evidence>
<feature type="compositionally biased region" description="Basic and acidic residues" evidence="2">
    <location>
        <begin position="674"/>
        <end position="693"/>
    </location>
</feature>
<feature type="compositionally biased region" description="Basic and acidic residues" evidence="2">
    <location>
        <begin position="342"/>
        <end position="351"/>
    </location>
</feature>
<evidence type="ECO:0000256" key="1">
    <source>
        <dbReference type="SAM" id="Coils"/>
    </source>
</evidence>
<feature type="compositionally biased region" description="Polar residues" evidence="2">
    <location>
        <begin position="130"/>
        <end position="154"/>
    </location>
</feature>